<gene>
    <name evidence="14" type="ORF">SAMN04489866_102241</name>
</gene>
<evidence type="ECO:0000313" key="14">
    <source>
        <dbReference type="EMBL" id="SDD32641.1"/>
    </source>
</evidence>
<keyword evidence="6 11" id="KW-0274">FAD</keyword>
<feature type="domain" description="FAD-binding FR-type" evidence="13">
    <location>
        <begin position="4"/>
        <end position="101"/>
    </location>
</feature>
<dbReference type="GO" id="GO:0016491">
    <property type="term" value="F:oxidoreductase activity"/>
    <property type="evidence" value="ECO:0007669"/>
    <property type="project" value="InterPro"/>
</dbReference>
<dbReference type="PROSITE" id="PS51384">
    <property type="entry name" value="FAD_FR"/>
    <property type="match status" value="1"/>
</dbReference>
<evidence type="ECO:0000256" key="1">
    <source>
        <dbReference type="ARBA" id="ARBA00006422"/>
    </source>
</evidence>
<evidence type="ECO:0000256" key="9">
    <source>
        <dbReference type="ARBA" id="ARBA00023014"/>
    </source>
</evidence>
<keyword evidence="2" id="KW-0813">Transport</keyword>
<dbReference type="GO" id="GO:0006221">
    <property type="term" value="P:pyrimidine nucleotide biosynthetic process"/>
    <property type="evidence" value="ECO:0007669"/>
    <property type="project" value="InterPro"/>
</dbReference>
<dbReference type="InterPro" id="IPR017938">
    <property type="entry name" value="Riboflavin_synthase-like_b-brl"/>
</dbReference>
<feature type="binding site" evidence="11">
    <location>
        <begin position="54"/>
        <end position="57"/>
    </location>
    <ligand>
        <name>FAD</name>
        <dbReference type="ChEBI" id="CHEBI:57692"/>
    </ligand>
</feature>
<dbReference type="InterPro" id="IPR050353">
    <property type="entry name" value="PyrK_electron_transfer"/>
</dbReference>
<evidence type="ECO:0000256" key="7">
    <source>
        <dbReference type="ARBA" id="ARBA00022982"/>
    </source>
</evidence>
<dbReference type="Gene3D" id="2.10.240.10">
    <property type="entry name" value="Dihydroorotate dehydrogenase, electron transfer subunit"/>
    <property type="match status" value="1"/>
</dbReference>
<dbReference type="SUPFAM" id="SSF63380">
    <property type="entry name" value="Riboflavin synthase domain-like"/>
    <property type="match status" value="1"/>
</dbReference>
<dbReference type="Proteomes" id="UP000198995">
    <property type="component" value="Unassembled WGS sequence"/>
</dbReference>
<feature type="binding site" evidence="12">
    <location>
        <position position="220"/>
    </location>
    <ligand>
        <name>[2Fe-2S] cluster</name>
        <dbReference type="ChEBI" id="CHEBI:190135"/>
    </ligand>
</feature>
<evidence type="ECO:0000256" key="11">
    <source>
        <dbReference type="PIRSR" id="PIRSR006816-1"/>
    </source>
</evidence>
<evidence type="ECO:0000256" key="4">
    <source>
        <dbReference type="ARBA" id="ARBA00022714"/>
    </source>
</evidence>
<dbReference type="SUPFAM" id="SSF52343">
    <property type="entry name" value="Ferredoxin reductase-like, C-terminal NADP-linked domain"/>
    <property type="match status" value="1"/>
</dbReference>
<comment type="cofactor">
    <cofactor evidence="12">
        <name>[2Fe-2S] cluster</name>
        <dbReference type="ChEBI" id="CHEBI:190135"/>
    </cofactor>
    <text evidence="12">Binds 1 [2Fe-2S] cluster per subunit.</text>
</comment>
<evidence type="ECO:0000256" key="6">
    <source>
        <dbReference type="ARBA" id="ARBA00022827"/>
    </source>
</evidence>
<evidence type="ECO:0000313" key="15">
    <source>
        <dbReference type="Proteomes" id="UP000198995"/>
    </source>
</evidence>
<name>A0A1G6TUB9_PEPNI</name>
<keyword evidence="5 12" id="KW-0479">Metal-binding</keyword>
<dbReference type="Pfam" id="PF10418">
    <property type="entry name" value="DHODB_Fe-S_bind"/>
    <property type="match status" value="1"/>
</dbReference>
<dbReference type="PANTHER" id="PTHR43513:SF3">
    <property type="entry name" value="DIHYDROOROTATE DEHYDROGENASE B (NAD(+)), ELECTRON TRANSFER SUBUNIT-RELATED"/>
    <property type="match status" value="1"/>
</dbReference>
<evidence type="ECO:0000256" key="10">
    <source>
        <dbReference type="ARBA" id="ARBA00034078"/>
    </source>
</evidence>
<feature type="binding site" evidence="12">
    <location>
        <position position="228"/>
    </location>
    <ligand>
        <name>[2Fe-2S] cluster</name>
        <dbReference type="ChEBI" id="CHEBI:190135"/>
    </ligand>
</feature>
<keyword evidence="3 11" id="KW-0285">Flavoprotein</keyword>
<evidence type="ECO:0000259" key="13">
    <source>
        <dbReference type="PROSITE" id="PS51384"/>
    </source>
</evidence>
<proteinExistence type="inferred from homology"/>
<keyword evidence="8 12" id="KW-0408">Iron</keyword>
<dbReference type="EMBL" id="FNAF01000002">
    <property type="protein sequence ID" value="SDD32641.1"/>
    <property type="molecule type" value="Genomic_DNA"/>
</dbReference>
<dbReference type="GO" id="GO:0050660">
    <property type="term" value="F:flavin adenine dinucleotide binding"/>
    <property type="evidence" value="ECO:0007669"/>
    <property type="project" value="InterPro"/>
</dbReference>
<dbReference type="RefSeq" id="WP_091791244.1">
    <property type="nucleotide sequence ID" value="NZ_FNAF01000002.1"/>
</dbReference>
<dbReference type="Gene3D" id="2.40.30.10">
    <property type="entry name" value="Translation factors"/>
    <property type="match status" value="1"/>
</dbReference>
<dbReference type="Gene3D" id="3.40.50.80">
    <property type="entry name" value="Nucleotide-binding domain of ferredoxin-NADP reductase (FNR) module"/>
    <property type="match status" value="1"/>
</dbReference>
<dbReference type="Pfam" id="PF00175">
    <property type="entry name" value="NAD_binding_1"/>
    <property type="match status" value="1"/>
</dbReference>
<evidence type="ECO:0000256" key="12">
    <source>
        <dbReference type="PIRSR" id="PIRSR006816-2"/>
    </source>
</evidence>
<feature type="binding site" evidence="12">
    <location>
        <position position="225"/>
    </location>
    <ligand>
        <name>[2Fe-2S] cluster</name>
        <dbReference type="ChEBI" id="CHEBI:190135"/>
    </ligand>
</feature>
<feature type="binding site" evidence="12">
    <location>
        <position position="243"/>
    </location>
    <ligand>
        <name>[2Fe-2S] cluster</name>
        <dbReference type="ChEBI" id="CHEBI:190135"/>
    </ligand>
</feature>
<dbReference type="PIRSF" id="PIRSF006816">
    <property type="entry name" value="Cyc3_hyd_g"/>
    <property type="match status" value="1"/>
</dbReference>
<dbReference type="InterPro" id="IPR012165">
    <property type="entry name" value="Cyt_c3_hydrogenase_gsu"/>
</dbReference>
<dbReference type="OrthoDB" id="9789468at2"/>
<comment type="cofactor">
    <cofactor evidence="10">
        <name>[2Fe-2S] cluster</name>
        <dbReference type="ChEBI" id="CHEBI:190135"/>
    </cofactor>
</comment>
<dbReference type="InterPro" id="IPR019480">
    <property type="entry name" value="Dihydroorotate_DH_Fe-S-bd"/>
</dbReference>
<dbReference type="CDD" id="cd06218">
    <property type="entry name" value="DHOD_e_trans"/>
    <property type="match status" value="1"/>
</dbReference>
<dbReference type="PANTHER" id="PTHR43513">
    <property type="entry name" value="DIHYDROOROTATE DEHYDROGENASE B (NAD(+)), ELECTRON TRANSFER SUBUNIT"/>
    <property type="match status" value="1"/>
</dbReference>
<organism evidence="14 15">
    <name type="scientific">Peptococcus niger</name>
    <dbReference type="NCBI Taxonomy" id="2741"/>
    <lineage>
        <taxon>Bacteria</taxon>
        <taxon>Bacillati</taxon>
        <taxon>Bacillota</taxon>
        <taxon>Clostridia</taxon>
        <taxon>Eubacteriales</taxon>
        <taxon>Peptococcaceae</taxon>
        <taxon>Peptococcus</taxon>
    </lineage>
</organism>
<keyword evidence="9 12" id="KW-0411">Iron-sulfur</keyword>
<evidence type="ECO:0000256" key="3">
    <source>
        <dbReference type="ARBA" id="ARBA00022630"/>
    </source>
</evidence>
<dbReference type="GO" id="GO:0046872">
    <property type="term" value="F:metal ion binding"/>
    <property type="evidence" value="ECO:0007669"/>
    <property type="project" value="UniProtKB-KW"/>
</dbReference>
<keyword evidence="15" id="KW-1185">Reference proteome</keyword>
<reference evidence="14 15" key="1">
    <citation type="submission" date="2016-10" db="EMBL/GenBank/DDBJ databases">
        <authorList>
            <person name="de Groot N.N."/>
        </authorList>
    </citation>
    <scope>NUCLEOTIDE SEQUENCE [LARGE SCALE GENOMIC DNA]</scope>
    <source>
        <strain evidence="14 15">DSM 20475</strain>
    </source>
</reference>
<keyword evidence="4 12" id="KW-0001">2Fe-2S</keyword>
<dbReference type="STRING" id="2741.SAMN04489866_102241"/>
<accession>A0A1G6TUB9</accession>
<evidence type="ECO:0000256" key="2">
    <source>
        <dbReference type="ARBA" id="ARBA00022448"/>
    </source>
</evidence>
<evidence type="ECO:0000256" key="5">
    <source>
        <dbReference type="ARBA" id="ARBA00022723"/>
    </source>
</evidence>
<comment type="cofactor">
    <cofactor evidence="11">
        <name>FAD</name>
        <dbReference type="ChEBI" id="CHEBI:57692"/>
    </cofactor>
    <text evidence="11">Binds 1 FAD per subunit.</text>
</comment>
<dbReference type="AlphaFoldDB" id="A0A1G6TUB9"/>
<dbReference type="InterPro" id="IPR037117">
    <property type="entry name" value="Dihydroorotate_DH_ele_sf"/>
</dbReference>
<evidence type="ECO:0000256" key="8">
    <source>
        <dbReference type="ARBA" id="ARBA00023004"/>
    </source>
</evidence>
<protein>
    <submittedName>
        <fullName evidence="14">Dihydroorotate oxidase B, electron transfer subunit</fullName>
    </submittedName>
</protein>
<dbReference type="InterPro" id="IPR017927">
    <property type="entry name" value="FAD-bd_FR_type"/>
</dbReference>
<dbReference type="InterPro" id="IPR001433">
    <property type="entry name" value="OxRdtase_FAD/NAD-bd"/>
</dbReference>
<dbReference type="GO" id="GO:0051537">
    <property type="term" value="F:2 iron, 2 sulfur cluster binding"/>
    <property type="evidence" value="ECO:0007669"/>
    <property type="project" value="UniProtKB-KW"/>
</dbReference>
<sequence length="258" mass="26936">MSDKVFRTCPITRLERFGRETVLWIQAPDIAAKAVAGQFVMVGLPRPRANFLKRAISIHAIDGAEVALAVLTVGDVSVALSRLTVGDPVEVIGPLGNGFDLDIQGRPVAMVAGGIGHAPFRFLAAALADQTKDITLYAGGRDRAALSGLGWADKMGLKTVLASEDGSIGQGGYVTDLLGDLSPATQVYVCGPLPMLRSVQALALARAIPCQLSLEGKMACGVGVCLGCTCARPDPTEAYAKVCTDGPVFWAEEVKLDG</sequence>
<comment type="similarity">
    <text evidence="1">Belongs to the PyrK family.</text>
</comment>
<dbReference type="InterPro" id="IPR039261">
    <property type="entry name" value="FNR_nucleotide-bd"/>
</dbReference>
<keyword evidence="7" id="KW-0249">Electron transport</keyword>